<organism evidence="7 8">
    <name type="scientific">Aquabacterium soli</name>
    <dbReference type="NCBI Taxonomy" id="2493092"/>
    <lineage>
        <taxon>Bacteria</taxon>
        <taxon>Pseudomonadati</taxon>
        <taxon>Pseudomonadota</taxon>
        <taxon>Betaproteobacteria</taxon>
        <taxon>Burkholderiales</taxon>
        <taxon>Aquabacterium</taxon>
    </lineage>
</organism>
<comment type="similarity">
    <text evidence="2">Belongs to the RmuC family.</text>
</comment>
<dbReference type="RefSeq" id="WP_125242196.1">
    <property type="nucleotide sequence ID" value="NZ_RSED01000003.1"/>
</dbReference>
<feature type="transmembrane region" description="Helical" evidence="6">
    <location>
        <begin position="6"/>
        <end position="26"/>
    </location>
</feature>
<protein>
    <submittedName>
        <fullName evidence="7">DNA recombination protein RmuC</fullName>
    </submittedName>
</protein>
<accession>A0A3R8S467</accession>
<dbReference type="InterPro" id="IPR003798">
    <property type="entry name" value="DNA_recombination_RmuC"/>
</dbReference>
<dbReference type="Proteomes" id="UP000269265">
    <property type="component" value="Unassembled WGS sequence"/>
</dbReference>
<comment type="function">
    <text evidence="1">Involved in DNA recombination.</text>
</comment>
<evidence type="ECO:0000256" key="2">
    <source>
        <dbReference type="ARBA" id="ARBA00009840"/>
    </source>
</evidence>
<gene>
    <name evidence="7" type="primary">rmuC</name>
    <name evidence="7" type="ORF">EIP75_05405</name>
</gene>
<evidence type="ECO:0000256" key="4">
    <source>
        <dbReference type="ARBA" id="ARBA00023172"/>
    </source>
</evidence>
<evidence type="ECO:0000256" key="6">
    <source>
        <dbReference type="SAM" id="Phobius"/>
    </source>
</evidence>
<keyword evidence="3 5" id="KW-0175">Coiled coil</keyword>
<keyword evidence="4" id="KW-0233">DNA recombination</keyword>
<comment type="caution">
    <text evidence="7">The sequence shown here is derived from an EMBL/GenBank/DDBJ whole genome shotgun (WGS) entry which is preliminary data.</text>
</comment>
<evidence type="ECO:0000256" key="1">
    <source>
        <dbReference type="ARBA" id="ARBA00003416"/>
    </source>
</evidence>
<evidence type="ECO:0000313" key="8">
    <source>
        <dbReference type="Proteomes" id="UP000269265"/>
    </source>
</evidence>
<dbReference type="OrthoDB" id="9765111at2"/>
<dbReference type="PANTHER" id="PTHR30563:SF0">
    <property type="entry name" value="DNA RECOMBINATION PROTEIN RMUC"/>
    <property type="match status" value="1"/>
</dbReference>
<evidence type="ECO:0000256" key="3">
    <source>
        <dbReference type="ARBA" id="ARBA00023054"/>
    </source>
</evidence>
<reference evidence="7 8" key="1">
    <citation type="submission" date="2018-12" db="EMBL/GenBank/DDBJ databases">
        <title>The whole draft genome of Aquabacterium sp. SJQ9.</title>
        <authorList>
            <person name="Sun L."/>
            <person name="Gao X."/>
            <person name="Chen W."/>
            <person name="Huang K."/>
        </authorList>
    </citation>
    <scope>NUCLEOTIDE SEQUENCE [LARGE SCALE GENOMIC DNA]</scope>
    <source>
        <strain evidence="7 8">SJQ9</strain>
    </source>
</reference>
<sequence length="530" mass="58351">MNNGSLFNALLLMVALVNLVLLVVLWRKAAAGADATAQAADAVRLAEALRPAHEALRTALHQDIRRDVTQDVVREVRNDLAQGLSGTRQELTAAMGQFQQALLNQQGDVTRTQNEQLDSFRTQLAAMQQGLADTLRDTTHQQGLQSTALREAQTGALTRFNEVQEASMRRVSDGLAESLRLLSEGNDRKLTEVRQTVETRLQALQADNEKKLEQMRQTVDEKLHATLEARLGESFKQVAERLEQVHKGLGEMQRLASDVGSLNRVLSNVKTRGIFGEVQLAGLLEQVFTPEQYAVNVETVPGTGARVEFAIRLPGQGGPGSAPLWLPIDAKFPREDYERLLEAQDRADVPAIETAAKAIEMRLRLEARTIRDKYVSPPHTSDFAILFVPTEGLYAEALRRPGLVESLQREYRVMLAGPTTLLATLNSLQMGFRTLALEKRSSEVWQVLGAVKTEFAKFGDVLARTRKKLDEASNTISSVETRTRVMGRALKQVEAMPESQAQALLPGEATDNIAEVEPDPALPSSTGSLL</sequence>
<dbReference type="EMBL" id="RSED01000003">
    <property type="protein sequence ID" value="RRS05628.1"/>
    <property type="molecule type" value="Genomic_DNA"/>
</dbReference>
<dbReference type="AlphaFoldDB" id="A0A3R8S467"/>
<name>A0A3R8S467_9BURK</name>
<keyword evidence="8" id="KW-1185">Reference proteome</keyword>
<keyword evidence="6" id="KW-0812">Transmembrane</keyword>
<keyword evidence="6" id="KW-1133">Transmembrane helix</keyword>
<proteinExistence type="inferred from homology"/>
<dbReference type="PANTHER" id="PTHR30563">
    <property type="entry name" value="DNA RECOMBINATION PROTEIN RMUC"/>
    <property type="match status" value="1"/>
</dbReference>
<dbReference type="Pfam" id="PF02646">
    <property type="entry name" value="RmuC"/>
    <property type="match status" value="1"/>
</dbReference>
<evidence type="ECO:0000256" key="5">
    <source>
        <dbReference type="SAM" id="Coils"/>
    </source>
</evidence>
<feature type="coiled-coil region" evidence="5">
    <location>
        <begin position="194"/>
        <end position="221"/>
    </location>
</feature>
<dbReference type="GO" id="GO:0006310">
    <property type="term" value="P:DNA recombination"/>
    <property type="evidence" value="ECO:0007669"/>
    <property type="project" value="UniProtKB-KW"/>
</dbReference>
<evidence type="ECO:0000313" key="7">
    <source>
        <dbReference type="EMBL" id="RRS05628.1"/>
    </source>
</evidence>
<keyword evidence="6" id="KW-0472">Membrane</keyword>